<dbReference type="Gene3D" id="2.120.10.30">
    <property type="entry name" value="TolB, C-terminal domain"/>
    <property type="match status" value="1"/>
</dbReference>
<keyword evidence="1" id="KW-0732">Signal</keyword>
<gene>
    <name evidence="3" type="ORF">SAMN04488075_2033</name>
</gene>
<accession>A0A1H6MFQ9</accession>
<dbReference type="Proteomes" id="UP000199125">
    <property type="component" value="Unassembled WGS sequence"/>
</dbReference>
<feature type="signal peptide" evidence="1">
    <location>
        <begin position="1"/>
        <end position="32"/>
    </location>
</feature>
<evidence type="ECO:0000256" key="1">
    <source>
        <dbReference type="SAM" id="SignalP"/>
    </source>
</evidence>
<name>A0A1H6MFQ9_9RHOB</name>
<dbReference type="EMBL" id="FNXG01000003">
    <property type="protein sequence ID" value="SEH97862.1"/>
    <property type="molecule type" value="Genomic_DNA"/>
</dbReference>
<dbReference type="InterPro" id="IPR014567">
    <property type="entry name" value="UCP031900"/>
</dbReference>
<dbReference type="SUPFAM" id="SSF101898">
    <property type="entry name" value="NHL repeat"/>
    <property type="match status" value="1"/>
</dbReference>
<dbReference type="PIRSF" id="PIRSF031900">
    <property type="entry name" value="UCP031900"/>
    <property type="match status" value="1"/>
</dbReference>
<protein>
    <recommendedName>
        <fullName evidence="2">Phytase-like domain-containing protein</fullName>
    </recommendedName>
</protein>
<evidence type="ECO:0000313" key="4">
    <source>
        <dbReference type="Proteomes" id="UP000199125"/>
    </source>
</evidence>
<feature type="chain" id="PRO_5011610738" description="Phytase-like domain-containing protein" evidence="1">
    <location>
        <begin position="33"/>
        <end position="305"/>
    </location>
</feature>
<keyword evidence="4" id="KW-1185">Reference proteome</keyword>
<proteinExistence type="predicted"/>
<dbReference type="STRING" id="65735.SAMN04488075_2033"/>
<reference evidence="4" key="1">
    <citation type="submission" date="2016-10" db="EMBL/GenBank/DDBJ databases">
        <authorList>
            <person name="Varghese N."/>
            <person name="Submissions S."/>
        </authorList>
    </citation>
    <scope>NUCLEOTIDE SEQUENCE [LARGE SCALE GENOMIC DNA]</scope>
    <source>
        <strain evidence="4">DSM 11593</strain>
    </source>
</reference>
<dbReference type="RefSeq" id="WP_090847966.1">
    <property type="nucleotide sequence ID" value="NZ_FNXG01000003.1"/>
</dbReference>
<dbReference type="InterPro" id="IPR027372">
    <property type="entry name" value="Phytase-like_dom"/>
</dbReference>
<evidence type="ECO:0000259" key="2">
    <source>
        <dbReference type="Pfam" id="PF13449"/>
    </source>
</evidence>
<dbReference type="OrthoDB" id="9798693at2"/>
<sequence length="305" mass="34147">MSGTGRPPLKPGRGLLPALAALCLLGTGHAGAQPVIEYLGTHVWREADEDFGGFSGLEISGDGTGFWALSDRGTLRWGSIHRDRQGRIAELTTAGHARLQDSDGRPLKPGYLGDAEGLAIDAQGRIFVSFEGLDRIARYDDPDGPAVPIPRAEWFRKLRRNFGLEALAVTETGNLLTMPEFWPDDPRGTPVWRFREGEWSTAFHIPRDEIWAPVGADIGPDGRLYILERHFRGLRGFQSRVRRYEFGEDHIGPPQTLIETSLLQFDNLEGIAVWQDGQGIRITMISDDNFLFLQRTELVEYRIRD</sequence>
<organism evidence="3 4">
    <name type="scientific">Paracoccus alkenifer</name>
    <dbReference type="NCBI Taxonomy" id="65735"/>
    <lineage>
        <taxon>Bacteria</taxon>
        <taxon>Pseudomonadati</taxon>
        <taxon>Pseudomonadota</taxon>
        <taxon>Alphaproteobacteria</taxon>
        <taxon>Rhodobacterales</taxon>
        <taxon>Paracoccaceae</taxon>
        <taxon>Paracoccus</taxon>
    </lineage>
</organism>
<dbReference type="AlphaFoldDB" id="A0A1H6MFQ9"/>
<evidence type="ECO:0000313" key="3">
    <source>
        <dbReference type="EMBL" id="SEH97862.1"/>
    </source>
</evidence>
<dbReference type="Pfam" id="PF13449">
    <property type="entry name" value="Phytase-like"/>
    <property type="match status" value="1"/>
</dbReference>
<dbReference type="InterPro" id="IPR011042">
    <property type="entry name" value="6-blade_b-propeller_TolB-like"/>
</dbReference>
<feature type="domain" description="Phytase-like" evidence="2">
    <location>
        <begin position="50"/>
        <end position="290"/>
    </location>
</feature>